<gene>
    <name evidence="2" type="ORF">AXG55_13780</name>
</gene>
<dbReference type="InterPro" id="IPR016181">
    <property type="entry name" value="Acyl_CoA_acyltransferase"/>
</dbReference>
<proteinExistence type="predicted"/>
<name>A0A1L4D3W2_9BACT</name>
<dbReference type="PROSITE" id="PS51186">
    <property type="entry name" value="GNAT"/>
    <property type="match status" value="1"/>
</dbReference>
<protein>
    <recommendedName>
        <fullName evidence="1">N-acetyltransferase domain-containing protein</fullName>
    </recommendedName>
</protein>
<feature type="domain" description="N-acetyltransferase" evidence="1">
    <location>
        <begin position="11"/>
        <end position="153"/>
    </location>
</feature>
<dbReference type="RefSeq" id="WP_148698664.1">
    <property type="nucleotide sequence ID" value="NZ_CP017834.1"/>
</dbReference>
<dbReference type="Proteomes" id="UP000184731">
    <property type="component" value="Chromosome"/>
</dbReference>
<dbReference type="OrthoDB" id="5291446at2"/>
<dbReference type="AlphaFoldDB" id="A0A1L4D3W2"/>
<dbReference type="GO" id="GO:0016747">
    <property type="term" value="F:acyltransferase activity, transferring groups other than amino-acyl groups"/>
    <property type="evidence" value="ECO:0007669"/>
    <property type="project" value="InterPro"/>
</dbReference>
<dbReference type="EMBL" id="CP017834">
    <property type="protein sequence ID" value="APJ04904.1"/>
    <property type="molecule type" value="Genomic_DNA"/>
</dbReference>
<dbReference type="CDD" id="cd04301">
    <property type="entry name" value="NAT_SF"/>
    <property type="match status" value="1"/>
</dbReference>
<accession>A0A1L4D3W2</accession>
<dbReference type="Gene3D" id="3.40.630.30">
    <property type="match status" value="1"/>
</dbReference>
<keyword evidence="3" id="KW-1185">Reference proteome</keyword>
<dbReference type="Pfam" id="PF13527">
    <property type="entry name" value="Acetyltransf_9"/>
    <property type="match status" value="1"/>
</dbReference>
<evidence type="ECO:0000313" key="2">
    <source>
        <dbReference type="EMBL" id="APJ04904.1"/>
    </source>
</evidence>
<reference evidence="2 3" key="1">
    <citation type="submission" date="2016-10" db="EMBL/GenBank/DDBJ databases">
        <title>Silvanigrella aquatica sp. nov., isolated from a freshwater lake located in the Black Forest, Germany, description of Silvanigrellaceae fam. nov., Silvanigrellales ord. nov., reclassification of the order Bdellovibrionales in the class Oligoflexia, reclassification of the families Bacteriovoracaceae and Halobacteriovoraceae in the new order Bacteriovoracales ord. nov., and reclassification of the family Pseudobacteriovoracaceae in the order Oligoflexiales.</title>
        <authorList>
            <person name="Hahn M.W."/>
            <person name="Schmidt J."/>
            <person name="Koll U."/>
            <person name="Rohde M."/>
            <person name="Verbag S."/>
            <person name="Pitt A."/>
            <person name="Nakai R."/>
            <person name="Naganuma T."/>
            <person name="Lang E."/>
        </authorList>
    </citation>
    <scope>NUCLEOTIDE SEQUENCE [LARGE SCALE GENOMIC DNA]</scope>
    <source>
        <strain evidence="2 3">MWH-Nonnen-W8red</strain>
    </source>
</reference>
<dbReference type="STRING" id="1915309.AXG55_13780"/>
<evidence type="ECO:0000313" key="3">
    <source>
        <dbReference type="Proteomes" id="UP000184731"/>
    </source>
</evidence>
<organism evidence="2 3">
    <name type="scientific">Silvanigrella aquatica</name>
    <dbReference type="NCBI Taxonomy" id="1915309"/>
    <lineage>
        <taxon>Bacteria</taxon>
        <taxon>Pseudomonadati</taxon>
        <taxon>Bdellovibrionota</taxon>
        <taxon>Oligoflexia</taxon>
        <taxon>Silvanigrellales</taxon>
        <taxon>Silvanigrellaceae</taxon>
        <taxon>Silvanigrella</taxon>
    </lineage>
</organism>
<dbReference type="SUPFAM" id="SSF55729">
    <property type="entry name" value="Acyl-CoA N-acyltransferases (Nat)"/>
    <property type="match status" value="1"/>
</dbReference>
<sequence>MHDAEVQQQIIRDKDFSFADLEILTNLCFQTNQYLKNFPQVFQEENREHLFLLRLKNKIASFCSIYPFSFHVNGTRLSAYCIGSVCTHPKYRNLGLAQKAVTMAEMKAIENAADFIFLFADKNKLYANLNFIPTGKTFLAQIGTNISNQIALNNCKSIMEQLEKFKSIFDNNPIQILFKKNLLELTDFEKTRIWQFIILNRPPCESVLSYLDFCNILAIKNMNIFYATNNNQIFSLCFYNKGDDFQNVIHSSYYTNRNYLFILIKEILSINKGKDIIFFPGALSHEFEDVFDFISIPSMSIKTLNEKKIPIQILQNFCIKNLIFVNSLQGT</sequence>
<dbReference type="InterPro" id="IPR000182">
    <property type="entry name" value="GNAT_dom"/>
</dbReference>
<dbReference type="KEGG" id="saqi:AXG55_13780"/>
<evidence type="ECO:0000259" key="1">
    <source>
        <dbReference type="PROSITE" id="PS51186"/>
    </source>
</evidence>